<dbReference type="AlphaFoldDB" id="A0A1H6WH12"/>
<evidence type="ECO:0000313" key="3">
    <source>
        <dbReference type="Proteomes" id="UP000199403"/>
    </source>
</evidence>
<evidence type="ECO:0000313" key="2">
    <source>
        <dbReference type="EMBL" id="SEJ16183.1"/>
    </source>
</evidence>
<protein>
    <submittedName>
        <fullName evidence="2">Uncharacterized protein</fullName>
    </submittedName>
</protein>
<keyword evidence="1" id="KW-0472">Membrane</keyword>
<keyword evidence="3" id="KW-1185">Reference proteome</keyword>
<dbReference type="OrthoDB" id="1551432at2"/>
<evidence type="ECO:0000256" key="1">
    <source>
        <dbReference type="SAM" id="Phobius"/>
    </source>
</evidence>
<gene>
    <name evidence="2" type="ORF">SAMN05192553_102696</name>
</gene>
<dbReference type="Proteomes" id="UP000199403">
    <property type="component" value="Unassembled WGS sequence"/>
</dbReference>
<dbReference type="STRING" id="1416801.SAMN05192553_102696"/>
<feature type="transmembrane region" description="Helical" evidence="1">
    <location>
        <begin position="213"/>
        <end position="242"/>
    </location>
</feature>
<proteinExistence type="predicted"/>
<organism evidence="2 3">
    <name type="scientific">Cyclobacterium xiamenense</name>
    <dbReference type="NCBI Taxonomy" id="1297121"/>
    <lineage>
        <taxon>Bacteria</taxon>
        <taxon>Pseudomonadati</taxon>
        <taxon>Bacteroidota</taxon>
        <taxon>Cytophagia</taxon>
        <taxon>Cytophagales</taxon>
        <taxon>Cyclobacteriaceae</taxon>
        <taxon>Cyclobacterium</taxon>
    </lineage>
</organism>
<feature type="transmembrane region" description="Helical" evidence="1">
    <location>
        <begin position="263"/>
        <end position="284"/>
    </location>
</feature>
<dbReference type="EMBL" id="FNZH01000002">
    <property type="protein sequence ID" value="SEJ16183.1"/>
    <property type="molecule type" value="Genomic_DNA"/>
</dbReference>
<name>A0A1H6WH12_9BACT</name>
<sequence length="286" mass="32824">MKKLNVEANKAFYHGFILTEQELRRFNDLIQDQLKKESEGEIKNSFSVTFESGVVAETIDIEEIFSLENSGSAKIIDLKISSEITDSRKLVIEFTNANSSNVSTEISIRYNISGLTRDWVFVTSSLIEERIKKIRRWNINYNFKKTNYKLLMMLSMPFSLIIALMFELINGDYERQIAIEEIRNEYESGKLTEPIEAFLKINEIGQSLDSATALIYAFLTTGGLFIILLLVHWYLYALYPVYNFCWGDYLATFKKRESLRKTIDTVVIIGLIISVIGGIIANQIGK</sequence>
<keyword evidence="1" id="KW-0812">Transmembrane</keyword>
<dbReference type="RefSeq" id="WP_092171964.1">
    <property type="nucleotide sequence ID" value="NZ_FNZH01000002.1"/>
</dbReference>
<accession>A0A1H6WH12</accession>
<keyword evidence="1" id="KW-1133">Transmembrane helix</keyword>
<feature type="transmembrane region" description="Helical" evidence="1">
    <location>
        <begin position="150"/>
        <end position="169"/>
    </location>
</feature>
<reference evidence="3" key="1">
    <citation type="submission" date="2016-10" db="EMBL/GenBank/DDBJ databases">
        <authorList>
            <person name="Varghese N."/>
            <person name="Submissions S."/>
        </authorList>
    </citation>
    <scope>NUCLEOTIDE SEQUENCE [LARGE SCALE GENOMIC DNA]</scope>
    <source>
        <strain evidence="3">IBRC-M 10761</strain>
    </source>
</reference>